<accession>A0A8S3RYK0</accession>
<evidence type="ECO:0008006" key="3">
    <source>
        <dbReference type="Google" id="ProtNLM"/>
    </source>
</evidence>
<sequence length="280" mass="32419">MRGADVYTDHYLVRSKIRLKLARNKGDKNKCKRERYDLNKLKSMDVRKKYNIEVRNRFQVLEEGNIEDPVLKYEGAVEIYTEAAKQVLGSSKKISKPWITNNTWKMVDERKEIKNKLEGTRSERLKRIKGSGTMYNMMAEDAEKAAENGRSKELYNITKILTGERKRQHTGVKSKEGELKSERNDILNRWVEHFSEVLNRQDVGMAEIIIEEIDLGEWTVAEVKRALKKTQNGKSAGIDSVTPELIKADIDLTAEKMAEIFNSLWEEEKLAIRLEKGIDL</sequence>
<reference evidence="1" key="1">
    <citation type="submission" date="2021-03" db="EMBL/GenBank/DDBJ databases">
        <authorList>
            <person name="Bekaert M."/>
        </authorList>
    </citation>
    <scope>NUCLEOTIDE SEQUENCE</scope>
</reference>
<organism evidence="1 2">
    <name type="scientific">Mytilus edulis</name>
    <name type="common">Blue mussel</name>
    <dbReference type="NCBI Taxonomy" id="6550"/>
    <lineage>
        <taxon>Eukaryota</taxon>
        <taxon>Metazoa</taxon>
        <taxon>Spiralia</taxon>
        <taxon>Lophotrochozoa</taxon>
        <taxon>Mollusca</taxon>
        <taxon>Bivalvia</taxon>
        <taxon>Autobranchia</taxon>
        <taxon>Pteriomorphia</taxon>
        <taxon>Mytilida</taxon>
        <taxon>Mytiloidea</taxon>
        <taxon>Mytilidae</taxon>
        <taxon>Mytilinae</taxon>
        <taxon>Mytilus</taxon>
    </lineage>
</organism>
<keyword evidence="2" id="KW-1185">Reference proteome</keyword>
<dbReference type="EMBL" id="CAJPWZ010001262">
    <property type="protein sequence ID" value="CAG2211422.1"/>
    <property type="molecule type" value="Genomic_DNA"/>
</dbReference>
<comment type="caution">
    <text evidence="1">The sequence shown here is derived from an EMBL/GenBank/DDBJ whole genome shotgun (WGS) entry which is preliminary data.</text>
</comment>
<evidence type="ECO:0000313" key="2">
    <source>
        <dbReference type="Proteomes" id="UP000683360"/>
    </source>
</evidence>
<name>A0A8S3RYK0_MYTED</name>
<dbReference type="Proteomes" id="UP000683360">
    <property type="component" value="Unassembled WGS sequence"/>
</dbReference>
<gene>
    <name evidence="1" type="ORF">MEDL_25475</name>
</gene>
<dbReference type="AlphaFoldDB" id="A0A8S3RYK0"/>
<dbReference type="OrthoDB" id="6144240at2759"/>
<evidence type="ECO:0000313" key="1">
    <source>
        <dbReference type="EMBL" id="CAG2211422.1"/>
    </source>
</evidence>
<proteinExistence type="predicted"/>
<protein>
    <recommendedName>
        <fullName evidence="3">Endonuclease-reverse transcriptase</fullName>
    </recommendedName>
</protein>